<dbReference type="PANTHER" id="PTHR45228">
    <property type="entry name" value="CYCLIC DI-GMP PHOSPHODIESTERASE TM_0186-RELATED"/>
    <property type="match status" value="1"/>
</dbReference>
<dbReference type="InterPro" id="IPR003607">
    <property type="entry name" value="HD/PDEase_dom"/>
</dbReference>
<dbReference type="PANTHER" id="PTHR45228:SF1">
    <property type="entry name" value="CYCLIC DI-GMP PHOSPHODIESTERASE TM_0186"/>
    <property type="match status" value="1"/>
</dbReference>
<dbReference type="SMART" id="SM00471">
    <property type="entry name" value="HDc"/>
    <property type="match status" value="1"/>
</dbReference>
<dbReference type="Pfam" id="PF13487">
    <property type="entry name" value="HD_5"/>
    <property type="match status" value="1"/>
</dbReference>
<protein>
    <submittedName>
        <fullName evidence="4">Response regulator</fullName>
    </submittedName>
</protein>
<dbReference type="InterPro" id="IPR037522">
    <property type="entry name" value="HD_GYP_dom"/>
</dbReference>
<dbReference type="Gene3D" id="1.10.3210.10">
    <property type="entry name" value="Hypothetical protein af1432"/>
    <property type="match status" value="1"/>
</dbReference>
<keyword evidence="1" id="KW-0597">Phosphoprotein</keyword>
<name>A0ABX1NSQ0_9RHOO</name>
<dbReference type="SMART" id="SM00448">
    <property type="entry name" value="REC"/>
    <property type="match status" value="1"/>
</dbReference>
<feature type="modified residue" description="4-aspartylphosphate" evidence="1">
    <location>
        <position position="52"/>
    </location>
</feature>
<gene>
    <name evidence="4" type="ORF">GPA24_03240</name>
</gene>
<dbReference type="RefSeq" id="WP_169201339.1">
    <property type="nucleotide sequence ID" value="NZ_CP059467.1"/>
</dbReference>
<accession>A0ABX1NSQ0</accession>
<dbReference type="Proteomes" id="UP000633943">
    <property type="component" value="Unassembled WGS sequence"/>
</dbReference>
<dbReference type="InterPro" id="IPR011006">
    <property type="entry name" value="CheY-like_superfamily"/>
</dbReference>
<dbReference type="SUPFAM" id="SSF52172">
    <property type="entry name" value="CheY-like"/>
    <property type="match status" value="1"/>
</dbReference>
<evidence type="ECO:0000313" key="4">
    <source>
        <dbReference type="EMBL" id="NMG14567.1"/>
    </source>
</evidence>
<evidence type="ECO:0000259" key="3">
    <source>
        <dbReference type="PROSITE" id="PS51832"/>
    </source>
</evidence>
<feature type="domain" description="Response regulatory" evidence="2">
    <location>
        <begin position="2"/>
        <end position="119"/>
    </location>
</feature>
<comment type="caution">
    <text evidence="4">The sequence shown here is derived from an EMBL/GenBank/DDBJ whole genome shotgun (WGS) entry which is preliminary data.</text>
</comment>
<feature type="domain" description="HD-GYP" evidence="3">
    <location>
        <begin position="146"/>
        <end position="343"/>
    </location>
</feature>
<evidence type="ECO:0000313" key="5">
    <source>
        <dbReference type="Proteomes" id="UP000633943"/>
    </source>
</evidence>
<dbReference type="SUPFAM" id="SSF109604">
    <property type="entry name" value="HD-domain/PDEase-like"/>
    <property type="match status" value="1"/>
</dbReference>
<reference evidence="4 5" key="1">
    <citation type="submission" date="2019-12" db="EMBL/GenBank/DDBJ databases">
        <title>Comparative genomics gives insights into the taxonomy of the Azoarcus-Aromatoleum group and reveals separate origins of nif in the plant-associated Azoarcus and non-plant-associated Aromatoleum sub-groups.</title>
        <authorList>
            <person name="Lafos M."/>
            <person name="Maluk M."/>
            <person name="Batista M."/>
            <person name="Junghare M."/>
            <person name="Carmona M."/>
            <person name="Faoro H."/>
            <person name="Cruz L.M."/>
            <person name="Battistoni F."/>
            <person name="De Souza E."/>
            <person name="Pedrosa F."/>
            <person name="Chen W.-M."/>
            <person name="Poole P.S."/>
            <person name="Dixon R.A."/>
            <person name="James E.K."/>
        </authorList>
    </citation>
    <scope>NUCLEOTIDE SEQUENCE [LARGE SCALE GENOMIC DNA]</scope>
    <source>
        <strain evidence="4 5">PbN1</strain>
    </source>
</reference>
<dbReference type="Pfam" id="PF00072">
    <property type="entry name" value="Response_reg"/>
    <property type="match status" value="1"/>
</dbReference>
<dbReference type="CDD" id="cd00077">
    <property type="entry name" value="HDc"/>
    <property type="match status" value="1"/>
</dbReference>
<dbReference type="InterPro" id="IPR052020">
    <property type="entry name" value="Cyclic_di-GMP/3'3'-cGAMP_PDE"/>
</dbReference>
<dbReference type="PROSITE" id="PS50110">
    <property type="entry name" value="RESPONSE_REGULATORY"/>
    <property type="match status" value="1"/>
</dbReference>
<evidence type="ECO:0000256" key="1">
    <source>
        <dbReference type="PROSITE-ProRule" id="PRU00169"/>
    </source>
</evidence>
<keyword evidence="5" id="KW-1185">Reference proteome</keyword>
<proteinExistence type="predicted"/>
<dbReference type="CDD" id="cd17551">
    <property type="entry name" value="REC_RpfG-like"/>
    <property type="match status" value="1"/>
</dbReference>
<dbReference type="PROSITE" id="PS51832">
    <property type="entry name" value="HD_GYP"/>
    <property type="match status" value="1"/>
</dbReference>
<dbReference type="InterPro" id="IPR001789">
    <property type="entry name" value="Sig_transdc_resp-reg_receiver"/>
</dbReference>
<dbReference type="Gene3D" id="3.40.50.2300">
    <property type="match status" value="1"/>
</dbReference>
<sequence length="344" mass="38647">MNVVIVDDTPTNLQLMSGLVQRLDGCRPLLFADSGSGLWWCLEHDPDLIIVDYMMPSPNGLEFIRQVRREPRHADLPILMVSADHEKQVRYAALDEGATDFLNKPVDGVEFLARARNMLALRRSQLALAGRALTLAEEVRRAVADIHDRERETIIRLARAAEYRDPETGSHILRMTQYTELIAARLGLPKDFQEMLLHAAPMHDIGKLGTPDHILLKPGRHTPEEFEIMRRHTLIGYEILKESSSRAIQLAASIALHHHEKFDGSGYPRALAGEAIPIEGRIAAVADVFDALTSERPYKSVWSLEDAAAYLRDHRGRHFDPACVDAFFDCWGGVLEIGHRFDGA</sequence>
<evidence type="ECO:0000259" key="2">
    <source>
        <dbReference type="PROSITE" id="PS50110"/>
    </source>
</evidence>
<organism evidence="4 5">
    <name type="scientific">Aromatoleum bremense</name>
    <dbReference type="NCBI Taxonomy" id="76115"/>
    <lineage>
        <taxon>Bacteria</taxon>
        <taxon>Pseudomonadati</taxon>
        <taxon>Pseudomonadota</taxon>
        <taxon>Betaproteobacteria</taxon>
        <taxon>Rhodocyclales</taxon>
        <taxon>Rhodocyclaceae</taxon>
        <taxon>Aromatoleum</taxon>
    </lineage>
</organism>
<dbReference type="EMBL" id="WTVP01000005">
    <property type="protein sequence ID" value="NMG14567.1"/>
    <property type="molecule type" value="Genomic_DNA"/>
</dbReference>